<evidence type="ECO:0000313" key="5">
    <source>
        <dbReference type="Proteomes" id="UP000318483"/>
    </source>
</evidence>
<keyword evidence="4" id="KW-0614">Plasmid</keyword>
<proteinExistence type="predicted"/>
<dbReference type="InterPro" id="IPR016032">
    <property type="entry name" value="Sig_transdc_resp-reg_C-effctor"/>
</dbReference>
<feature type="domain" description="OmpR/PhoB-type" evidence="3">
    <location>
        <begin position="104"/>
        <end position="205"/>
    </location>
</feature>
<name>A0A5B8IAG3_9RHOB</name>
<geneLocation type="plasmid" evidence="4 5">
    <name>unnamed4</name>
</geneLocation>
<dbReference type="PROSITE" id="PS51755">
    <property type="entry name" value="OMPR_PHOB"/>
    <property type="match status" value="1"/>
</dbReference>
<evidence type="ECO:0000256" key="1">
    <source>
        <dbReference type="ARBA" id="ARBA00023125"/>
    </source>
</evidence>
<dbReference type="GO" id="GO:0006355">
    <property type="term" value="P:regulation of DNA-templated transcription"/>
    <property type="evidence" value="ECO:0007669"/>
    <property type="project" value="InterPro"/>
</dbReference>
<dbReference type="KEGG" id="lit:FPZ52_17510"/>
<keyword evidence="1 2" id="KW-0238">DNA-binding</keyword>
<feature type="DNA-binding region" description="OmpR/PhoB-type" evidence="2">
    <location>
        <begin position="104"/>
        <end position="205"/>
    </location>
</feature>
<dbReference type="InterPro" id="IPR036388">
    <property type="entry name" value="WH-like_DNA-bd_sf"/>
</dbReference>
<dbReference type="RefSeq" id="WP_146366889.1">
    <property type="nucleotide sequence ID" value="NZ_CP042265.1"/>
</dbReference>
<evidence type="ECO:0000313" key="4">
    <source>
        <dbReference type="EMBL" id="QDY71475.1"/>
    </source>
</evidence>
<reference evidence="4 5" key="1">
    <citation type="submission" date="2019-07" db="EMBL/GenBank/DDBJ databases">
        <title>Litoreibacter alkalisoli sp. nov., isolated from saline-alkaline soil.</title>
        <authorList>
            <person name="Wang S."/>
            <person name="Xu L."/>
            <person name="Xing Y.-T."/>
            <person name="Sun J.-Q."/>
        </authorList>
    </citation>
    <scope>NUCLEOTIDE SEQUENCE [LARGE SCALE GENOMIC DNA]</scope>
    <source>
        <strain evidence="4 5">LN3S51</strain>
        <plasmid evidence="4 5">unnamed4</plasmid>
    </source>
</reference>
<dbReference type="OrthoDB" id="9802426at2"/>
<evidence type="ECO:0000259" key="3">
    <source>
        <dbReference type="PROSITE" id="PS51755"/>
    </source>
</evidence>
<dbReference type="EMBL" id="CP042265">
    <property type="protein sequence ID" value="QDY71475.1"/>
    <property type="molecule type" value="Genomic_DNA"/>
</dbReference>
<dbReference type="CDD" id="cd00383">
    <property type="entry name" value="trans_reg_C"/>
    <property type="match status" value="1"/>
</dbReference>
<gene>
    <name evidence="4" type="ORF">FPZ52_17510</name>
</gene>
<dbReference type="AlphaFoldDB" id="A0A5B8IAG3"/>
<dbReference type="InterPro" id="IPR001867">
    <property type="entry name" value="OmpR/PhoB-type_DNA-bd"/>
</dbReference>
<evidence type="ECO:0000256" key="2">
    <source>
        <dbReference type="PROSITE-ProRule" id="PRU01091"/>
    </source>
</evidence>
<dbReference type="GO" id="GO:0003677">
    <property type="term" value="F:DNA binding"/>
    <property type="evidence" value="ECO:0007669"/>
    <property type="project" value="UniProtKB-UniRule"/>
</dbReference>
<dbReference type="Gene3D" id="1.10.10.10">
    <property type="entry name" value="Winged helix-like DNA-binding domain superfamily/Winged helix DNA-binding domain"/>
    <property type="match status" value="1"/>
</dbReference>
<dbReference type="Pfam" id="PF00486">
    <property type="entry name" value="Trans_reg_C"/>
    <property type="match status" value="1"/>
</dbReference>
<protein>
    <recommendedName>
        <fullName evidence="3">OmpR/PhoB-type domain-containing protein</fullName>
    </recommendedName>
</protein>
<sequence length="205" mass="22631">MHETPFTETPARLLVVDATDRMAALMRNAHRWGFESYSARSTDLALTAIRCDRPAIIGVNGTVPVPVENASRRRKIPVTTIDEADSDPSEALRHLRAVLRRERPGVLTGGSAHGFLSLDNGAMRAEILGNPVPLGVSEFCLLGAMLDDPDRVWSREHLLQRVWGEGATHEPRTVDAYVARLRRALVQHGNPDPITTVRGKGYRLT</sequence>
<dbReference type="Proteomes" id="UP000318483">
    <property type="component" value="Plasmid unnamed4"/>
</dbReference>
<dbReference type="GO" id="GO:0000160">
    <property type="term" value="P:phosphorelay signal transduction system"/>
    <property type="evidence" value="ECO:0007669"/>
    <property type="project" value="InterPro"/>
</dbReference>
<dbReference type="SMART" id="SM00862">
    <property type="entry name" value="Trans_reg_C"/>
    <property type="match status" value="1"/>
</dbReference>
<accession>A0A5B8IAG3</accession>
<keyword evidence="5" id="KW-1185">Reference proteome</keyword>
<organism evidence="4 5">
    <name type="scientific">Qingshengfaniella alkalisoli</name>
    <dbReference type="NCBI Taxonomy" id="2599296"/>
    <lineage>
        <taxon>Bacteria</taxon>
        <taxon>Pseudomonadati</taxon>
        <taxon>Pseudomonadota</taxon>
        <taxon>Alphaproteobacteria</taxon>
        <taxon>Rhodobacterales</taxon>
        <taxon>Paracoccaceae</taxon>
        <taxon>Qingshengfaniella</taxon>
    </lineage>
</organism>
<dbReference type="SUPFAM" id="SSF46894">
    <property type="entry name" value="C-terminal effector domain of the bipartite response regulators"/>
    <property type="match status" value="1"/>
</dbReference>